<dbReference type="Proteomes" id="UP000016160">
    <property type="component" value="Chromosome"/>
</dbReference>
<dbReference type="AlphaFoldDB" id="T2KRE5"/>
<dbReference type="PATRIC" id="fig|1347342.6.peg.3342"/>
<dbReference type="HOGENOM" id="CLU_1701661_0_0_10"/>
<name>T2KRE5_FORAG</name>
<protein>
    <recommendedName>
        <fullName evidence="3">Lipoprotein</fullName>
    </recommendedName>
</protein>
<proteinExistence type="predicted"/>
<organism evidence="1 2">
    <name type="scientific">Formosa agariphila (strain DSM 15362 / KCTC 12365 / LMG 23005 / KMM 3901 / M-2Alg 35-1)</name>
    <dbReference type="NCBI Taxonomy" id="1347342"/>
    <lineage>
        <taxon>Bacteria</taxon>
        <taxon>Pseudomonadati</taxon>
        <taxon>Bacteroidota</taxon>
        <taxon>Flavobacteriia</taxon>
        <taxon>Flavobacteriales</taxon>
        <taxon>Flavobacteriaceae</taxon>
        <taxon>Formosa</taxon>
    </lineage>
</organism>
<dbReference type="EMBL" id="HG315671">
    <property type="protein sequence ID" value="CDF81026.1"/>
    <property type="molecule type" value="Genomic_DNA"/>
</dbReference>
<gene>
    <name evidence="1" type="ORF">BN863_33140</name>
</gene>
<dbReference type="PROSITE" id="PS51257">
    <property type="entry name" value="PROKAR_LIPOPROTEIN"/>
    <property type="match status" value="1"/>
</dbReference>
<evidence type="ECO:0000313" key="1">
    <source>
        <dbReference type="EMBL" id="CDF81026.1"/>
    </source>
</evidence>
<dbReference type="OrthoDB" id="1452903at2"/>
<dbReference type="eggNOG" id="ENOG50332KA">
    <property type="taxonomic scope" value="Bacteria"/>
</dbReference>
<keyword evidence="2" id="KW-1185">Reference proteome</keyword>
<dbReference type="RefSeq" id="WP_038532483.1">
    <property type="nucleotide sequence ID" value="NZ_HG315671.1"/>
</dbReference>
<accession>T2KRE5</accession>
<reference evidence="1 2" key="1">
    <citation type="journal article" date="2013" name="Appl. Environ. Microbiol.">
        <title>The genome of the alga-associated marine flavobacterium Formosa agariphila KMM 3901T reveals a broad potential for degradation of algal polysaccharides.</title>
        <authorList>
            <person name="Mann A.J."/>
            <person name="Hahnke R.L."/>
            <person name="Huang S."/>
            <person name="Werner J."/>
            <person name="Xing P."/>
            <person name="Barbeyron T."/>
            <person name="Huettel B."/>
            <person name="Stueber K."/>
            <person name="Reinhardt R."/>
            <person name="Harder J."/>
            <person name="Gloeckner F.O."/>
            <person name="Amann R.I."/>
            <person name="Teeling H."/>
        </authorList>
    </citation>
    <scope>NUCLEOTIDE SEQUENCE [LARGE SCALE GENOMIC DNA]</scope>
    <source>
        <strain evidence="2">DSM 15362 / KCTC 12365 / LMG 23005 / KMM 3901</strain>
    </source>
</reference>
<evidence type="ECO:0008006" key="3">
    <source>
        <dbReference type="Google" id="ProtNLM"/>
    </source>
</evidence>
<evidence type="ECO:0000313" key="2">
    <source>
        <dbReference type="Proteomes" id="UP000016160"/>
    </source>
</evidence>
<dbReference type="STRING" id="1347342.BN863_33140"/>
<sequence length="154" mass="17170">MKVKGILLAILSVMILSCGTRKTINKDELVGTLNDYTTKVDGNTALKQAVSDGVLTDLQGAEDIGTYKIYVDYDKQTGDLVHIRNVEKTGNLRDENYYFKDNALVVAIVKSSVAKAKRIYLNKGKIISSSNIDSKEEDLLLTKAKRFQTEYKDN</sequence>